<dbReference type="GO" id="GO:0061630">
    <property type="term" value="F:ubiquitin protein ligase activity"/>
    <property type="evidence" value="ECO:0007669"/>
    <property type="project" value="TreeGrafter"/>
</dbReference>
<evidence type="ECO:0000256" key="3">
    <source>
        <dbReference type="SAM" id="Phobius"/>
    </source>
</evidence>
<dbReference type="InterPro" id="IPR001841">
    <property type="entry name" value="Znf_RING"/>
</dbReference>
<keyword evidence="3" id="KW-0812">Transmembrane</keyword>
<dbReference type="InterPro" id="IPR013083">
    <property type="entry name" value="Znf_RING/FYVE/PHD"/>
</dbReference>
<gene>
    <name evidence="5" type="ORF">H4219_005030</name>
</gene>
<sequence>MASKAEIAGYIVVAAFIIVGLIFTPSLYSWIKEKVHPSPLPQPYERPQGQRQRRTILEPSRVFKPYNVFTKSELNLLPLRKASSISSATKNSSFVEVDEKGNSNNKTTTGETIIQKLSAAINNKTRRQAANGSSGDARDVRSAAAAAAGGGGDNDRFDDEQTTNPCPTENGSQHCRNDNIDIDSGRTSLVSHIAINIKSPLSPSSLCDGKDNNHHGHSININDHGFHQDVVHIDGNNNNDGDDADNEDYLKEDPETADCCAICLIALENPHKQPIRILSCDHEFHASCIDCWLTTKSSRCPLCKLDIRESLGLEKRVEEAPKTPDPAHVV</sequence>
<keyword evidence="3" id="KW-1133">Transmembrane helix</keyword>
<dbReference type="OrthoDB" id="5591340at2759"/>
<dbReference type="Gene3D" id="3.30.40.10">
    <property type="entry name" value="Zinc/RING finger domain, C3HC4 (zinc finger)"/>
    <property type="match status" value="1"/>
</dbReference>
<dbReference type="Pfam" id="PF13639">
    <property type="entry name" value="zf-RING_2"/>
    <property type="match status" value="1"/>
</dbReference>
<feature type="region of interest" description="Disordered" evidence="2">
    <location>
        <begin position="125"/>
        <end position="177"/>
    </location>
</feature>
<keyword evidence="1" id="KW-0479">Metal-binding</keyword>
<dbReference type="PROSITE" id="PS50089">
    <property type="entry name" value="ZF_RING_2"/>
    <property type="match status" value="1"/>
</dbReference>
<organism evidence="5 6">
    <name type="scientific">Mycoemilia scoparia</name>
    <dbReference type="NCBI Taxonomy" id="417184"/>
    <lineage>
        <taxon>Eukaryota</taxon>
        <taxon>Fungi</taxon>
        <taxon>Fungi incertae sedis</taxon>
        <taxon>Zoopagomycota</taxon>
        <taxon>Kickxellomycotina</taxon>
        <taxon>Kickxellomycetes</taxon>
        <taxon>Kickxellales</taxon>
        <taxon>Kickxellaceae</taxon>
        <taxon>Mycoemilia</taxon>
    </lineage>
</organism>
<feature type="region of interest" description="Disordered" evidence="2">
    <location>
        <begin position="90"/>
        <end position="111"/>
    </location>
</feature>
<dbReference type="GO" id="GO:0006511">
    <property type="term" value="P:ubiquitin-dependent protein catabolic process"/>
    <property type="evidence" value="ECO:0007669"/>
    <property type="project" value="TreeGrafter"/>
</dbReference>
<feature type="transmembrane region" description="Helical" evidence="3">
    <location>
        <begin position="7"/>
        <end position="31"/>
    </location>
</feature>
<dbReference type="SMART" id="SM00184">
    <property type="entry name" value="RING"/>
    <property type="match status" value="1"/>
</dbReference>
<feature type="compositionally biased region" description="Polar residues" evidence="2">
    <location>
        <begin position="162"/>
        <end position="174"/>
    </location>
</feature>
<dbReference type="GO" id="GO:0008270">
    <property type="term" value="F:zinc ion binding"/>
    <property type="evidence" value="ECO:0007669"/>
    <property type="project" value="UniProtKB-KW"/>
</dbReference>
<dbReference type="EMBL" id="JANBPU010000234">
    <property type="protein sequence ID" value="KAJ1913849.1"/>
    <property type="molecule type" value="Genomic_DNA"/>
</dbReference>
<dbReference type="AlphaFoldDB" id="A0A9W7ZZ47"/>
<name>A0A9W7ZZ47_9FUNG</name>
<keyword evidence="1" id="KW-0862">Zinc</keyword>
<keyword evidence="6" id="KW-1185">Reference proteome</keyword>
<dbReference type="PANTHER" id="PTHR22765:SF434">
    <property type="entry name" value="GB|AAD18119.1-RELATED"/>
    <property type="match status" value="1"/>
</dbReference>
<dbReference type="PANTHER" id="PTHR22765">
    <property type="entry name" value="RING FINGER AND PROTEASE ASSOCIATED DOMAIN-CONTAINING"/>
    <property type="match status" value="1"/>
</dbReference>
<dbReference type="Proteomes" id="UP001150538">
    <property type="component" value="Unassembled WGS sequence"/>
</dbReference>
<dbReference type="SUPFAM" id="SSF57850">
    <property type="entry name" value="RING/U-box"/>
    <property type="match status" value="1"/>
</dbReference>
<accession>A0A9W7ZZ47</accession>
<evidence type="ECO:0000313" key="5">
    <source>
        <dbReference type="EMBL" id="KAJ1913849.1"/>
    </source>
</evidence>
<evidence type="ECO:0000256" key="2">
    <source>
        <dbReference type="SAM" id="MobiDB-lite"/>
    </source>
</evidence>
<keyword evidence="3" id="KW-0472">Membrane</keyword>
<feature type="domain" description="RING-type" evidence="4">
    <location>
        <begin position="260"/>
        <end position="304"/>
    </location>
</feature>
<keyword evidence="1" id="KW-0863">Zinc-finger</keyword>
<reference evidence="5" key="1">
    <citation type="submission" date="2022-07" db="EMBL/GenBank/DDBJ databases">
        <title>Phylogenomic reconstructions and comparative analyses of Kickxellomycotina fungi.</title>
        <authorList>
            <person name="Reynolds N.K."/>
            <person name="Stajich J.E."/>
            <person name="Barry K."/>
            <person name="Grigoriev I.V."/>
            <person name="Crous P."/>
            <person name="Smith M.E."/>
        </authorList>
    </citation>
    <scope>NUCLEOTIDE SEQUENCE</scope>
    <source>
        <strain evidence="5">NBRC 100468</strain>
    </source>
</reference>
<evidence type="ECO:0000256" key="1">
    <source>
        <dbReference type="PROSITE-ProRule" id="PRU00175"/>
    </source>
</evidence>
<evidence type="ECO:0000259" key="4">
    <source>
        <dbReference type="PROSITE" id="PS50089"/>
    </source>
</evidence>
<dbReference type="InterPro" id="IPR051826">
    <property type="entry name" value="E3_ubiquitin-ligase_domain"/>
</dbReference>
<feature type="compositionally biased region" description="Polar residues" evidence="2">
    <location>
        <begin position="102"/>
        <end position="111"/>
    </location>
</feature>
<protein>
    <recommendedName>
        <fullName evidence="4">RING-type domain-containing protein</fullName>
    </recommendedName>
</protein>
<dbReference type="GO" id="GO:0005737">
    <property type="term" value="C:cytoplasm"/>
    <property type="evidence" value="ECO:0007669"/>
    <property type="project" value="TreeGrafter"/>
</dbReference>
<comment type="caution">
    <text evidence="5">The sequence shown here is derived from an EMBL/GenBank/DDBJ whole genome shotgun (WGS) entry which is preliminary data.</text>
</comment>
<proteinExistence type="predicted"/>
<evidence type="ECO:0000313" key="6">
    <source>
        <dbReference type="Proteomes" id="UP001150538"/>
    </source>
</evidence>